<dbReference type="InterPro" id="IPR039569">
    <property type="entry name" value="FAS1-like_DH_region"/>
</dbReference>
<dbReference type="InterPro" id="IPR016709">
    <property type="entry name" value="HadA-like"/>
</dbReference>
<comment type="caution">
    <text evidence="2">The sequence shown here is derived from an EMBL/GenBank/DDBJ whole genome shotgun (WGS) entry which is preliminary data.</text>
</comment>
<dbReference type="AlphaFoldDB" id="A0A933GLH0"/>
<name>A0A933GLH0_UNCTE</name>
<protein>
    <submittedName>
        <fullName evidence="2">MaoC family dehydratase N-terminal domain-containing protein</fullName>
    </submittedName>
</protein>
<gene>
    <name evidence="2" type="ORF">HY730_06810</name>
</gene>
<dbReference type="SUPFAM" id="SSF54637">
    <property type="entry name" value="Thioesterase/thiol ester dehydrase-isomerase"/>
    <property type="match status" value="1"/>
</dbReference>
<dbReference type="Proteomes" id="UP000772181">
    <property type="component" value="Unassembled WGS sequence"/>
</dbReference>
<evidence type="ECO:0000313" key="2">
    <source>
        <dbReference type="EMBL" id="MBI4596073.1"/>
    </source>
</evidence>
<feature type="domain" description="FAS1-like dehydratase" evidence="1">
    <location>
        <begin position="6"/>
        <end position="138"/>
    </location>
</feature>
<dbReference type="InterPro" id="IPR029069">
    <property type="entry name" value="HotDog_dom_sf"/>
</dbReference>
<dbReference type="PIRSF" id="PIRSF018072">
    <property type="entry name" value="UCP018072"/>
    <property type="match status" value="1"/>
</dbReference>
<organism evidence="2 3">
    <name type="scientific">Tectimicrobiota bacterium</name>
    <dbReference type="NCBI Taxonomy" id="2528274"/>
    <lineage>
        <taxon>Bacteria</taxon>
        <taxon>Pseudomonadati</taxon>
        <taxon>Nitrospinota/Tectimicrobiota group</taxon>
        <taxon>Candidatus Tectimicrobiota</taxon>
    </lineage>
</organism>
<accession>A0A933GLH0</accession>
<evidence type="ECO:0000259" key="1">
    <source>
        <dbReference type="Pfam" id="PF13452"/>
    </source>
</evidence>
<dbReference type="Pfam" id="PF13452">
    <property type="entry name" value="FAS1_DH_region"/>
    <property type="match status" value="1"/>
</dbReference>
<dbReference type="Gene3D" id="3.10.129.10">
    <property type="entry name" value="Hotdog Thioesterase"/>
    <property type="match status" value="1"/>
</dbReference>
<dbReference type="EMBL" id="JACQWF010000303">
    <property type="protein sequence ID" value="MBI4596073.1"/>
    <property type="molecule type" value="Genomic_DNA"/>
</dbReference>
<proteinExistence type="predicted"/>
<reference evidence="2" key="1">
    <citation type="submission" date="2020-07" db="EMBL/GenBank/DDBJ databases">
        <title>Huge and variable diversity of episymbiotic CPR bacteria and DPANN archaea in groundwater ecosystems.</title>
        <authorList>
            <person name="He C.Y."/>
            <person name="Keren R."/>
            <person name="Whittaker M."/>
            <person name="Farag I.F."/>
            <person name="Doudna J."/>
            <person name="Cate J.H.D."/>
            <person name="Banfield J.F."/>
        </authorList>
    </citation>
    <scope>NUCLEOTIDE SEQUENCE</scope>
    <source>
        <strain evidence="2">NC_groundwater_1482_Ag_S-0.65um_47_24</strain>
    </source>
</reference>
<evidence type="ECO:0000313" key="3">
    <source>
        <dbReference type="Proteomes" id="UP000772181"/>
    </source>
</evidence>
<sequence length="154" mass="16848">MVDKSLLGKEFPGPTWGIEKGKIKEFTMAVEDPNPIFRDEAAAKAAGFTGIPAPLTFLVTEIFHFDAKIVRPDYKVDLRRILDGGTEFEYLKPVIAGDNITSSTKVVEIYEKSGKRGGTMTFLVAETSFKNQKGEVCVKSRGTLIETSQTPTAG</sequence>
<dbReference type="CDD" id="cd03441">
    <property type="entry name" value="R_hydratase_like"/>
    <property type="match status" value="1"/>
</dbReference>